<evidence type="ECO:0000256" key="1">
    <source>
        <dbReference type="SAM" id="MobiDB-lite"/>
    </source>
</evidence>
<dbReference type="Pfam" id="PF14392">
    <property type="entry name" value="zf-CCHC_4"/>
    <property type="match status" value="1"/>
</dbReference>
<dbReference type="OrthoDB" id="1079894at2759"/>
<dbReference type="PANTHER" id="PTHR31286">
    <property type="entry name" value="GLYCINE-RICH CELL WALL STRUCTURAL PROTEIN 1.8-LIKE"/>
    <property type="match status" value="1"/>
</dbReference>
<gene>
    <name evidence="5" type="primary">LOC108843561</name>
</gene>
<feature type="domain" description="Zinc knuckle CX2CX4HX4C" evidence="3">
    <location>
        <begin position="171"/>
        <end position="218"/>
    </location>
</feature>
<dbReference type="KEGG" id="rsz:108843561"/>
<dbReference type="InterPro" id="IPR040256">
    <property type="entry name" value="At4g02000-like"/>
</dbReference>
<feature type="region of interest" description="Disordered" evidence="1">
    <location>
        <begin position="393"/>
        <end position="480"/>
    </location>
</feature>
<keyword evidence="4" id="KW-1185">Reference proteome</keyword>
<dbReference type="Proteomes" id="UP000504610">
    <property type="component" value="Chromosome 1"/>
</dbReference>
<dbReference type="AlphaFoldDB" id="A0A6J0MK63"/>
<organism evidence="4 5">
    <name type="scientific">Raphanus sativus</name>
    <name type="common">Radish</name>
    <name type="synonym">Raphanus raphanistrum var. sativus</name>
    <dbReference type="NCBI Taxonomy" id="3726"/>
    <lineage>
        <taxon>Eukaryota</taxon>
        <taxon>Viridiplantae</taxon>
        <taxon>Streptophyta</taxon>
        <taxon>Embryophyta</taxon>
        <taxon>Tracheophyta</taxon>
        <taxon>Spermatophyta</taxon>
        <taxon>Magnoliopsida</taxon>
        <taxon>eudicotyledons</taxon>
        <taxon>Gunneridae</taxon>
        <taxon>Pentapetalae</taxon>
        <taxon>rosids</taxon>
        <taxon>malvids</taxon>
        <taxon>Brassicales</taxon>
        <taxon>Brassicaceae</taxon>
        <taxon>Brassiceae</taxon>
        <taxon>Raphanus</taxon>
    </lineage>
</organism>
<evidence type="ECO:0000313" key="5">
    <source>
        <dbReference type="RefSeq" id="XP_018472293.2"/>
    </source>
</evidence>
<name>A0A6J0MK63_RAPSA</name>
<dbReference type="InterPro" id="IPR025836">
    <property type="entry name" value="Zn_knuckle_CX2CX4HX4C"/>
</dbReference>
<evidence type="ECO:0000259" key="2">
    <source>
        <dbReference type="Pfam" id="PF14111"/>
    </source>
</evidence>
<reference evidence="4" key="1">
    <citation type="journal article" date="2019" name="Database">
        <title>The radish genome database (RadishGD): an integrated information resource for radish genomics.</title>
        <authorList>
            <person name="Yu H.J."/>
            <person name="Baek S."/>
            <person name="Lee Y.J."/>
            <person name="Cho A."/>
            <person name="Mun J.H."/>
        </authorList>
    </citation>
    <scope>NUCLEOTIDE SEQUENCE [LARGE SCALE GENOMIC DNA]</scope>
    <source>
        <strain evidence="4">cv. WK10039</strain>
    </source>
</reference>
<reference evidence="5" key="2">
    <citation type="submission" date="2025-08" db="UniProtKB">
        <authorList>
            <consortium name="RefSeq"/>
        </authorList>
    </citation>
    <scope>IDENTIFICATION</scope>
    <source>
        <tissue evidence="5">Leaf</tissue>
    </source>
</reference>
<feature type="domain" description="DUF4283" evidence="2">
    <location>
        <begin position="32"/>
        <end position="110"/>
    </location>
</feature>
<evidence type="ECO:0000259" key="3">
    <source>
        <dbReference type="Pfam" id="PF14392"/>
    </source>
</evidence>
<dbReference type="Pfam" id="PF14111">
    <property type="entry name" value="DUF4283"/>
    <property type="match status" value="1"/>
</dbReference>
<evidence type="ECO:0000313" key="4">
    <source>
        <dbReference type="Proteomes" id="UP000504610"/>
    </source>
</evidence>
<dbReference type="PANTHER" id="PTHR31286:SF178">
    <property type="entry name" value="DUF4283 DOMAIN-CONTAINING PROTEIN"/>
    <property type="match status" value="1"/>
</dbReference>
<dbReference type="GeneID" id="108843561"/>
<proteinExistence type="predicted"/>
<dbReference type="RefSeq" id="XP_018472293.2">
    <property type="nucleotide sequence ID" value="XM_018616791.2"/>
</dbReference>
<accession>A0A6J0MK63</accession>
<protein>
    <submittedName>
        <fullName evidence="5">Uncharacterized protein LOC108843561</fullName>
    </submittedName>
</protein>
<sequence>MSNQLDKALKHMTLEEEEEPFVLPDRPEFFATERNSLSLIGRLLNPHCQRMSDLIMDMPRKWKLYNRVRGVALSPDRFQFIFKFEQDLLEVLSKVHTHNSWAIVLERWVERPPDDYLQHILVWVQMRNIPVNHYTPETIEALGEFAGHVVDVPYDPEKAQVKDYVRVLVKFDVSKPLRRFKKLTLPGGEVVNIRYDYERLQKRCYTCQRLTHEQERCPWVIAEKQGGAKGSCSSAESKNTELVSPLEESDPLYGVLATKHLGLDPVYGRPKIAEEVLDGMRQYLRAAEGPEKMARIERVKKSLDDLENDPLGQKMFLRLEAAPVVSTDLDKGKGVVFDFKAQADNSQVKEKFMAGAIVAGAKTLQSGKVISFGAVNESTGYSDLSSSRLENPTGYSAGVLHSSASGTIQKKTKQRKRPGTYTRRAAGKKAVKQQDEEVKTVGEGVMSDGKRKAQDDVEPSQSSARFKKPLVVPTEGPSNI</sequence>
<dbReference type="InterPro" id="IPR025558">
    <property type="entry name" value="DUF4283"/>
</dbReference>